<reference evidence="13" key="1">
    <citation type="journal article" date="2019" name="Int. J. Syst. Evol. Microbiol.">
        <title>The Global Catalogue of Microorganisms (GCM) 10K type strain sequencing project: providing services to taxonomists for standard genome sequencing and annotation.</title>
        <authorList>
            <consortium name="The Broad Institute Genomics Platform"/>
            <consortium name="The Broad Institute Genome Sequencing Center for Infectious Disease"/>
            <person name="Wu L."/>
            <person name="Ma J."/>
        </authorList>
    </citation>
    <scope>NUCLEOTIDE SEQUENCE [LARGE SCALE GENOMIC DNA]</scope>
    <source>
        <strain evidence="13">JCM 18541</strain>
    </source>
</reference>
<feature type="chain" id="PRO_5046689390" evidence="10">
    <location>
        <begin position="36"/>
        <end position="1302"/>
    </location>
</feature>
<dbReference type="InterPro" id="IPR022398">
    <property type="entry name" value="Peptidase_S8_His-AS"/>
</dbReference>
<name>A0ABP9BS58_9MICC</name>
<evidence type="ECO:0000313" key="13">
    <source>
        <dbReference type="Proteomes" id="UP001500187"/>
    </source>
</evidence>
<dbReference type="PROSITE" id="PS51892">
    <property type="entry name" value="SUBTILASE"/>
    <property type="match status" value="1"/>
</dbReference>
<dbReference type="InterPro" id="IPR023827">
    <property type="entry name" value="Peptidase_S8_Asp-AS"/>
</dbReference>
<evidence type="ECO:0000259" key="11">
    <source>
        <dbReference type="PROSITE" id="PS51272"/>
    </source>
</evidence>
<dbReference type="EMBL" id="BAABKP010000003">
    <property type="protein sequence ID" value="GAA4797924.1"/>
    <property type="molecule type" value="Genomic_DNA"/>
</dbReference>
<dbReference type="RefSeq" id="WP_345446473.1">
    <property type="nucleotide sequence ID" value="NZ_BAABKP010000003.1"/>
</dbReference>
<evidence type="ECO:0000256" key="3">
    <source>
        <dbReference type="ARBA" id="ARBA00022670"/>
    </source>
</evidence>
<dbReference type="PROSITE" id="PS51272">
    <property type="entry name" value="SLH"/>
    <property type="match status" value="3"/>
</dbReference>
<evidence type="ECO:0000313" key="12">
    <source>
        <dbReference type="EMBL" id="GAA4797924.1"/>
    </source>
</evidence>
<evidence type="ECO:0000256" key="8">
    <source>
        <dbReference type="RuleBase" id="RU003355"/>
    </source>
</evidence>
<proteinExistence type="inferred from homology"/>
<evidence type="ECO:0000256" key="5">
    <source>
        <dbReference type="ARBA" id="ARBA00022801"/>
    </source>
</evidence>
<feature type="domain" description="SLH" evidence="11">
    <location>
        <begin position="1184"/>
        <end position="1242"/>
    </location>
</feature>
<keyword evidence="3 7" id="KW-0645">Protease</keyword>
<dbReference type="Pfam" id="PF00395">
    <property type="entry name" value="SLH"/>
    <property type="match status" value="3"/>
</dbReference>
<dbReference type="InterPro" id="IPR036852">
    <property type="entry name" value="Peptidase_S8/S53_dom_sf"/>
</dbReference>
<dbReference type="PROSITE" id="PS00136">
    <property type="entry name" value="SUBTILASE_ASP"/>
    <property type="match status" value="1"/>
</dbReference>
<evidence type="ECO:0000256" key="6">
    <source>
        <dbReference type="ARBA" id="ARBA00022825"/>
    </source>
</evidence>
<protein>
    <submittedName>
        <fullName evidence="12">S8 family serine peptidase</fullName>
    </submittedName>
</protein>
<keyword evidence="2" id="KW-0964">Secreted</keyword>
<dbReference type="InterPro" id="IPR006311">
    <property type="entry name" value="TAT_signal"/>
</dbReference>
<feature type="region of interest" description="Disordered" evidence="9">
    <location>
        <begin position="585"/>
        <end position="606"/>
    </location>
</feature>
<dbReference type="SUPFAM" id="SSF52743">
    <property type="entry name" value="Subtilisin-like"/>
    <property type="match status" value="1"/>
</dbReference>
<feature type="active site" description="Charge relay system" evidence="7">
    <location>
        <position position="276"/>
    </location>
</feature>
<accession>A0ABP9BS58</accession>
<evidence type="ECO:0000256" key="7">
    <source>
        <dbReference type="PROSITE-ProRule" id="PRU01240"/>
    </source>
</evidence>
<dbReference type="InterPro" id="IPR050131">
    <property type="entry name" value="Peptidase_S8_subtilisin-like"/>
</dbReference>
<dbReference type="PANTHER" id="PTHR43806:SF11">
    <property type="entry name" value="CEREVISIN-RELATED"/>
    <property type="match status" value="1"/>
</dbReference>
<feature type="domain" description="SLH" evidence="11">
    <location>
        <begin position="1243"/>
        <end position="1302"/>
    </location>
</feature>
<sequence length="1302" mass="136873">MKETTSRQQVLRSCAVTTLGLALALPLTVLPTAHATTDADANLAPVSSLQDALLSNSDGQKVSSNLDDAEGSVAVFVQFKGQGAYEATQPRSVLDGISDPVDTASQVRSIQSAVESQAAQVAGESGSDVIYTTYNSVRGVALQGNAESLRKLAERNDVERISRIIPKERVNGTSDIDTAALATWVNTGKTGKGVTISVVDTGVDYTHSAFGGPGTDEAYQEAQAMSEMPSADSGLYDPEKFIGGYDLAGDDYNASDPTKNVPSPDNNPLDCAAAGHGSHVAGTAAAYGTNADGSTFDGDYSKLTSEDVQTMQIGPGSAPEAQIVGLRVFGCEGSTNLTGQALDRSLDPNGDGDYSDRVDIVNLSLGSDFGPIDDPDNIIMDSLYRNGVLTVTAAGNANNFGGQGDTYSVLGTPGNTISSLTVANTIGSTGYADGAEILAPADIAGPVVGDYSVNFNYNTATEEQLTGEVVATTAENPYACEAYPADTNFAGKWVFIDWSDETGNFPCGSAVRFNNIQNAGAEGVVLASQVVKEDSGIAGNAGIPGVRLTAQDAEKARPAAEAGTLKIKLDPEMIGAALLETGQHDNANPSTARGQHGSAGFTKPDVAAPGTSIKSVAAGGGTQPAVMTGTSMAAPHVAGIAALVLEAHPNYSPASLKAAIMNSANHDPKDLDGNTYSVERVGAGRVDALQAVNSDVLLYNADRAEQVSSSFGVTEVATGDVLTQTRNFTVDNRGDQDRTFAINFNDSSSLRGVELSAPANVTVAANSKATFTVTATTNGAELAKTMDPAQLEEHRGIARQYLATLSTRMILSDGGTTLRVPVQAAPKPVSEMKAEAIHFSGTSAQEKVKLSGTALNQNGYVSGLGAFQLGAESARIPTGKLGQPSFQAVDLQYVGANSTIRELGGLQNGIPAGAMLNIGLSTWGNWETMTPSVAFEASIDVNNDGVPDFAAVTTRITGLDYPVVNLLRRMDNGSWSPVDTQPLNGALGDVDTNILDTNAAVLPISLNALNLTSAQAQSLSYKVHGIANGEVIESTDWIKYNPYDPALSFASNQKLTDSLFIDAPDTEITATRTSSDSTRALFLHMHNSTGDLSGIHKDVVGNKAQVVDVQNSPSDPTVMNPRFTDVPADHPFYTEINWLATRGITTGWSDGTFRPNESVERGAMAAFFYRLAGSPAYTAPSESQFKDVPTDHPFYKEISWLAEQNITTGWSDGTFRPSEPVNRDAMAAFFYRMAGSPAYTAPSESPFNDVPTNRQFYKEISWLAEQNITDGWEDGTFRPKTPIERGAMAAFLYRYDATVLSQ</sequence>
<feature type="active site" description="Charge relay system" evidence="7">
    <location>
        <position position="200"/>
    </location>
</feature>
<comment type="similarity">
    <text evidence="1 7 8">Belongs to the peptidase S8 family.</text>
</comment>
<keyword evidence="13" id="KW-1185">Reference proteome</keyword>
<keyword evidence="6 7" id="KW-0720">Serine protease</keyword>
<dbReference type="PROSITE" id="PS00137">
    <property type="entry name" value="SUBTILASE_HIS"/>
    <property type="match status" value="1"/>
</dbReference>
<comment type="caution">
    <text evidence="12">The sequence shown here is derived from an EMBL/GenBank/DDBJ whole genome shotgun (WGS) entry which is preliminary data.</text>
</comment>
<dbReference type="PRINTS" id="PR00723">
    <property type="entry name" value="SUBTILISIN"/>
</dbReference>
<evidence type="ECO:0000256" key="9">
    <source>
        <dbReference type="SAM" id="MobiDB-lite"/>
    </source>
</evidence>
<feature type="domain" description="SLH" evidence="11">
    <location>
        <begin position="1119"/>
        <end position="1182"/>
    </location>
</feature>
<dbReference type="Pfam" id="PF00082">
    <property type="entry name" value="Peptidase_S8"/>
    <property type="match status" value="1"/>
</dbReference>
<dbReference type="PROSITE" id="PS51318">
    <property type="entry name" value="TAT"/>
    <property type="match status" value="1"/>
</dbReference>
<evidence type="ECO:0000256" key="2">
    <source>
        <dbReference type="ARBA" id="ARBA00022512"/>
    </source>
</evidence>
<feature type="active site" description="Charge relay system" evidence="7">
    <location>
        <position position="631"/>
    </location>
</feature>
<dbReference type="Proteomes" id="UP001500187">
    <property type="component" value="Unassembled WGS sequence"/>
</dbReference>
<dbReference type="InterPro" id="IPR015500">
    <property type="entry name" value="Peptidase_S8_subtilisin-rel"/>
</dbReference>
<dbReference type="InterPro" id="IPR000209">
    <property type="entry name" value="Peptidase_S8/S53_dom"/>
</dbReference>
<evidence type="ECO:0000256" key="10">
    <source>
        <dbReference type="SAM" id="SignalP"/>
    </source>
</evidence>
<feature type="signal peptide" evidence="10">
    <location>
        <begin position="1"/>
        <end position="35"/>
    </location>
</feature>
<keyword evidence="4 10" id="KW-0732">Signal</keyword>
<dbReference type="InterPro" id="IPR003137">
    <property type="entry name" value="PA_domain"/>
</dbReference>
<keyword evidence="5 7" id="KW-0378">Hydrolase</keyword>
<evidence type="ECO:0000256" key="1">
    <source>
        <dbReference type="ARBA" id="ARBA00011073"/>
    </source>
</evidence>
<organism evidence="12 13">
    <name type="scientific">Rothia endophytica</name>
    <dbReference type="NCBI Taxonomy" id="1324766"/>
    <lineage>
        <taxon>Bacteria</taxon>
        <taxon>Bacillati</taxon>
        <taxon>Actinomycetota</taxon>
        <taxon>Actinomycetes</taxon>
        <taxon>Micrococcales</taxon>
        <taxon>Micrococcaceae</taxon>
        <taxon>Rothia</taxon>
    </lineage>
</organism>
<dbReference type="PROSITE" id="PS00138">
    <property type="entry name" value="SUBTILASE_SER"/>
    <property type="match status" value="1"/>
</dbReference>
<dbReference type="Pfam" id="PF02225">
    <property type="entry name" value="PA"/>
    <property type="match status" value="1"/>
</dbReference>
<gene>
    <name evidence="12" type="ORF">GCM10023352_17010</name>
</gene>
<dbReference type="CDD" id="cd07474">
    <property type="entry name" value="Peptidases_S8_subtilisin_Vpr-like"/>
    <property type="match status" value="1"/>
</dbReference>
<dbReference type="InterPro" id="IPR034213">
    <property type="entry name" value="S8_Vpr-like"/>
</dbReference>
<keyword evidence="2" id="KW-0134">Cell wall</keyword>
<dbReference type="InterPro" id="IPR023828">
    <property type="entry name" value="Peptidase_S8_Ser-AS"/>
</dbReference>
<dbReference type="PANTHER" id="PTHR43806">
    <property type="entry name" value="PEPTIDASE S8"/>
    <property type="match status" value="1"/>
</dbReference>
<dbReference type="Gene3D" id="3.40.50.200">
    <property type="entry name" value="Peptidase S8/S53 domain"/>
    <property type="match status" value="2"/>
</dbReference>
<dbReference type="InterPro" id="IPR001119">
    <property type="entry name" value="SLH_dom"/>
</dbReference>
<evidence type="ECO:0000256" key="4">
    <source>
        <dbReference type="ARBA" id="ARBA00022729"/>
    </source>
</evidence>